<organism evidence="1 2">
    <name type="scientific">Krasilnikoviella flava</name>
    <dbReference type="NCBI Taxonomy" id="526729"/>
    <lineage>
        <taxon>Bacteria</taxon>
        <taxon>Bacillati</taxon>
        <taxon>Actinomycetota</taxon>
        <taxon>Actinomycetes</taxon>
        <taxon>Micrococcales</taxon>
        <taxon>Promicromonosporaceae</taxon>
        <taxon>Krasilnikoviella</taxon>
    </lineage>
</organism>
<reference evidence="1 2" key="1">
    <citation type="submission" date="2017-02" db="EMBL/GenBank/DDBJ databases">
        <authorList>
            <person name="Peterson S.W."/>
        </authorList>
    </citation>
    <scope>NUCLEOTIDE SEQUENCE [LARGE SCALE GENOMIC DNA]</scope>
    <source>
        <strain evidence="1 2">DSM 21481</strain>
    </source>
</reference>
<keyword evidence="1" id="KW-0418">Kinase</keyword>
<evidence type="ECO:0000313" key="1">
    <source>
        <dbReference type="EMBL" id="SKC45849.1"/>
    </source>
</evidence>
<dbReference type="SUPFAM" id="SSF52540">
    <property type="entry name" value="P-loop containing nucleoside triphosphate hydrolases"/>
    <property type="match status" value="1"/>
</dbReference>
<protein>
    <submittedName>
        <fullName evidence="1">Uridine kinase</fullName>
    </submittedName>
</protein>
<keyword evidence="2" id="KW-1185">Reference proteome</keyword>
<dbReference type="GO" id="GO:0016301">
    <property type="term" value="F:kinase activity"/>
    <property type="evidence" value="ECO:0007669"/>
    <property type="project" value="UniProtKB-KW"/>
</dbReference>
<dbReference type="STRING" id="526729.SAMN04324258_0990"/>
<evidence type="ECO:0000313" key="2">
    <source>
        <dbReference type="Proteomes" id="UP000189777"/>
    </source>
</evidence>
<proteinExistence type="predicted"/>
<accession>A0A1T5J331</accession>
<dbReference type="AlphaFoldDB" id="A0A1T5J331"/>
<gene>
    <name evidence="1" type="ORF">SAMN04324258_0990</name>
</gene>
<dbReference type="EMBL" id="FUZQ01000002">
    <property type="protein sequence ID" value="SKC45849.1"/>
    <property type="molecule type" value="Genomic_DNA"/>
</dbReference>
<keyword evidence="1" id="KW-0808">Transferase</keyword>
<dbReference type="Gene3D" id="3.40.50.300">
    <property type="entry name" value="P-loop containing nucleotide triphosphate hydrolases"/>
    <property type="match status" value="1"/>
</dbReference>
<dbReference type="Proteomes" id="UP000189777">
    <property type="component" value="Unassembled WGS sequence"/>
</dbReference>
<dbReference type="InterPro" id="IPR027417">
    <property type="entry name" value="P-loop_NTPase"/>
</dbReference>
<name>A0A1T5J331_9MICO</name>
<sequence length="258" mass="27926">MSITFSQDLGDGRRAVMAQAAAPACRQCASKAAQWVPVTDSAPPVDDPANESDALFEVPPGARRPARRIVLLTGPSGSGKTALTRRLGLPVVNLDDFYHDVDFPGMPMRYGIVDWDDPRSWDSAAALDALRAVVRTGRADVPVYDIPTSRRTGGTVLEAGDAPLVVAEGIFAAELVAACRADGILADAICLTQPRLVTFWFRFLRDVAESRKPLPTLVRRGWGLLRAEPALVRRWTDLGCRTATPAQAERDIRALLTP</sequence>